<reference evidence="1" key="1">
    <citation type="submission" date="2020-11" db="EMBL/GenBank/DDBJ databases">
        <authorList>
            <person name="Tran Van P."/>
        </authorList>
    </citation>
    <scope>NUCLEOTIDE SEQUENCE</scope>
</reference>
<dbReference type="Proteomes" id="UP000728032">
    <property type="component" value="Unassembled WGS sequence"/>
</dbReference>
<sequence>MLIFSDFLPYLKVPLHTIIKLTPVAYGCQVDEINIPIEAVNTHREKPLVISKTYRNSYSDNFSQCYNTIRTNDRNSQYICGKPLRTRFTRTSFKDLILREDIECDF</sequence>
<evidence type="ECO:0000313" key="2">
    <source>
        <dbReference type="Proteomes" id="UP000728032"/>
    </source>
</evidence>
<organism evidence="1">
    <name type="scientific">Oppiella nova</name>
    <dbReference type="NCBI Taxonomy" id="334625"/>
    <lineage>
        <taxon>Eukaryota</taxon>
        <taxon>Metazoa</taxon>
        <taxon>Ecdysozoa</taxon>
        <taxon>Arthropoda</taxon>
        <taxon>Chelicerata</taxon>
        <taxon>Arachnida</taxon>
        <taxon>Acari</taxon>
        <taxon>Acariformes</taxon>
        <taxon>Sarcoptiformes</taxon>
        <taxon>Oribatida</taxon>
        <taxon>Brachypylina</taxon>
        <taxon>Oppioidea</taxon>
        <taxon>Oppiidae</taxon>
        <taxon>Oppiella</taxon>
    </lineage>
</organism>
<accession>A0A7R9QAG1</accession>
<dbReference type="EMBL" id="OC915034">
    <property type="protein sequence ID" value="CAD7638264.1"/>
    <property type="molecule type" value="Genomic_DNA"/>
</dbReference>
<dbReference type="GO" id="GO:0016791">
    <property type="term" value="F:phosphatase activity"/>
    <property type="evidence" value="ECO:0007669"/>
    <property type="project" value="UniProtKB-ARBA"/>
</dbReference>
<dbReference type="EMBL" id="CAJPVJ010000209">
    <property type="protein sequence ID" value="CAG2161700.1"/>
    <property type="molecule type" value="Genomic_DNA"/>
</dbReference>
<gene>
    <name evidence="1" type="ORF">ONB1V03_LOCUS1304</name>
</gene>
<name>A0A7R9QAG1_9ACAR</name>
<dbReference type="InterPro" id="IPR029033">
    <property type="entry name" value="His_PPase_superfam"/>
</dbReference>
<protein>
    <submittedName>
        <fullName evidence="1">Uncharacterized protein</fullName>
    </submittedName>
</protein>
<dbReference type="OrthoDB" id="267323at2759"/>
<proteinExistence type="predicted"/>
<dbReference type="Gene3D" id="3.40.50.1240">
    <property type="entry name" value="Phosphoglycerate mutase-like"/>
    <property type="match status" value="1"/>
</dbReference>
<dbReference type="AlphaFoldDB" id="A0A7R9QAG1"/>
<evidence type="ECO:0000313" key="1">
    <source>
        <dbReference type="EMBL" id="CAD7638264.1"/>
    </source>
</evidence>
<keyword evidence="2" id="KW-1185">Reference proteome</keyword>